<dbReference type="EMBL" id="CP033073">
    <property type="protein sequence ID" value="AYN41709.1"/>
    <property type="molecule type" value="Genomic_DNA"/>
</dbReference>
<evidence type="ECO:0000313" key="2">
    <source>
        <dbReference type="Proteomes" id="UP000268329"/>
    </source>
</evidence>
<sequence>MSTARQALPAGRSAAQSLLSARLQGGLVNTTEESSEVVLVDDVEALAEGTTPGCGDDNPYQ</sequence>
<name>A0A3G2JMB6_9ACTN</name>
<protein>
    <submittedName>
        <fullName evidence="1">Uncharacterized protein</fullName>
    </submittedName>
</protein>
<dbReference type="AlphaFoldDB" id="A0A3G2JMB6"/>
<proteinExistence type="predicted"/>
<evidence type="ECO:0000313" key="1">
    <source>
        <dbReference type="EMBL" id="AYN41709.1"/>
    </source>
</evidence>
<reference evidence="1 2" key="1">
    <citation type="submission" date="2018-10" db="EMBL/GenBank/DDBJ databases">
        <title>The genome of Streptomyces dangxiongensis Z022.</title>
        <authorList>
            <person name="Zhang B."/>
        </authorList>
    </citation>
    <scope>NUCLEOTIDE SEQUENCE [LARGE SCALE GENOMIC DNA]</scope>
    <source>
        <strain evidence="1 2">Z022</strain>
    </source>
</reference>
<keyword evidence="2" id="KW-1185">Reference proteome</keyword>
<accession>A0A3G2JMB6</accession>
<dbReference type="KEGG" id="sdd:D9753_25715"/>
<dbReference type="Proteomes" id="UP000268329">
    <property type="component" value="Chromosome"/>
</dbReference>
<organism evidence="1 2">
    <name type="scientific">Streptomyces dangxiongensis</name>
    <dbReference type="NCBI Taxonomy" id="1442032"/>
    <lineage>
        <taxon>Bacteria</taxon>
        <taxon>Bacillati</taxon>
        <taxon>Actinomycetota</taxon>
        <taxon>Actinomycetes</taxon>
        <taxon>Kitasatosporales</taxon>
        <taxon>Streptomycetaceae</taxon>
        <taxon>Streptomyces</taxon>
    </lineage>
</organism>
<gene>
    <name evidence="1" type="ORF">D9753_25715</name>
</gene>